<gene>
    <name evidence="3" type="ORF">EII21_01195</name>
</gene>
<keyword evidence="2" id="KW-0812">Transmembrane</keyword>
<keyword evidence="2" id="KW-1133">Transmembrane helix</keyword>
<dbReference type="STRING" id="1121352.GCA_000620925_00432"/>
<name>A0A3P2A9M2_9NEIS</name>
<accession>A0A3P2A9M2</accession>
<keyword evidence="2" id="KW-0472">Membrane</keyword>
<proteinExistence type="predicted"/>
<evidence type="ECO:0000313" key="4">
    <source>
        <dbReference type="Proteomes" id="UP000269923"/>
    </source>
</evidence>
<reference evidence="3 4" key="1">
    <citation type="submission" date="2018-11" db="EMBL/GenBank/DDBJ databases">
        <title>Genomes From Bacteria Associated with the Canine Oral Cavity: a Test Case for Automated Genome-Based Taxonomic Assignment.</title>
        <authorList>
            <person name="Coil D.A."/>
            <person name="Jospin G."/>
            <person name="Darling A.E."/>
            <person name="Wallis C."/>
            <person name="Davis I.J."/>
            <person name="Harris S."/>
            <person name="Eisen J.A."/>
            <person name="Holcombe L.J."/>
            <person name="O'Flynn C."/>
        </authorList>
    </citation>
    <scope>NUCLEOTIDE SEQUENCE [LARGE SCALE GENOMIC DNA]</scope>
    <source>
        <strain evidence="3 4">COT-280</strain>
    </source>
</reference>
<feature type="region of interest" description="Disordered" evidence="1">
    <location>
        <begin position="106"/>
        <end position="139"/>
    </location>
</feature>
<feature type="transmembrane region" description="Helical" evidence="2">
    <location>
        <begin position="7"/>
        <end position="24"/>
    </location>
</feature>
<keyword evidence="4" id="KW-1185">Reference proteome</keyword>
<evidence type="ECO:0000313" key="3">
    <source>
        <dbReference type="EMBL" id="RRD91668.1"/>
    </source>
</evidence>
<dbReference type="RefSeq" id="WP_027021342.1">
    <property type="nucleotide sequence ID" value="NZ_CAMIGD010000151.1"/>
</dbReference>
<protein>
    <submittedName>
        <fullName evidence="3">Magnesium transporter</fullName>
    </submittedName>
</protein>
<sequence length="139" mass="15302">MDRKRAILIWIAMAATIALTAYLLNAPWWLALIIGVGAVAALVGGATGAMYWKQKKLIASAAKFNIDLKNGKLHPADLRRMYFSGGQARKDALLIASQAMQCSVQEAEKRLSERPNKQAANQQMAQQQSGGKRRNPRPR</sequence>
<feature type="transmembrane region" description="Helical" evidence="2">
    <location>
        <begin position="30"/>
        <end position="52"/>
    </location>
</feature>
<evidence type="ECO:0000256" key="1">
    <source>
        <dbReference type="SAM" id="MobiDB-lite"/>
    </source>
</evidence>
<dbReference type="OrthoDB" id="8611775at2"/>
<feature type="compositionally biased region" description="Basic and acidic residues" evidence="1">
    <location>
        <begin position="106"/>
        <end position="116"/>
    </location>
</feature>
<comment type="caution">
    <text evidence="3">The sequence shown here is derived from an EMBL/GenBank/DDBJ whole genome shotgun (WGS) entry which is preliminary data.</text>
</comment>
<dbReference type="AlphaFoldDB" id="A0A3P2A9M2"/>
<feature type="compositionally biased region" description="Low complexity" evidence="1">
    <location>
        <begin position="118"/>
        <end position="128"/>
    </location>
</feature>
<dbReference type="Proteomes" id="UP000269923">
    <property type="component" value="Unassembled WGS sequence"/>
</dbReference>
<evidence type="ECO:0000256" key="2">
    <source>
        <dbReference type="SAM" id="Phobius"/>
    </source>
</evidence>
<dbReference type="EMBL" id="RQYC01000001">
    <property type="protein sequence ID" value="RRD91668.1"/>
    <property type="molecule type" value="Genomic_DNA"/>
</dbReference>
<organism evidence="3 4">
    <name type="scientific">Conchiformibius steedae</name>
    <dbReference type="NCBI Taxonomy" id="153493"/>
    <lineage>
        <taxon>Bacteria</taxon>
        <taxon>Pseudomonadati</taxon>
        <taxon>Pseudomonadota</taxon>
        <taxon>Betaproteobacteria</taxon>
        <taxon>Neisseriales</taxon>
        <taxon>Neisseriaceae</taxon>
        <taxon>Conchiformibius</taxon>
    </lineage>
</organism>